<dbReference type="EMBL" id="BPVZ01000125">
    <property type="protein sequence ID" value="GKV38008.1"/>
    <property type="molecule type" value="Genomic_DNA"/>
</dbReference>
<proteinExistence type="predicted"/>
<gene>
    <name evidence="1" type="ORF">SLEP1_g45966</name>
</gene>
<comment type="caution">
    <text evidence="1">The sequence shown here is derived from an EMBL/GenBank/DDBJ whole genome shotgun (WGS) entry which is preliminary data.</text>
</comment>
<dbReference type="AlphaFoldDB" id="A0AAV5LLG4"/>
<sequence length="35" mass="4137">MLLAMLFDAGRLPRLIVLLPARRLKNEKRRTQKCD</sequence>
<evidence type="ECO:0000313" key="1">
    <source>
        <dbReference type="EMBL" id="GKV38008.1"/>
    </source>
</evidence>
<dbReference type="Proteomes" id="UP001054252">
    <property type="component" value="Unassembled WGS sequence"/>
</dbReference>
<evidence type="ECO:0000313" key="2">
    <source>
        <dbReference type="Proteomes" id="UP001054252"/>
    </source>
</evidence>
<accession>A0AAV5LLG4</accession>
<keyword evidence="2" id="KW-1185">Reference proteome</keyword>
<protein>
    <submittedName>
        <fullName evidence="1">Uncharacterized protein</fullName>
    </submittedName>
</protein>
<reference evidence="1 2" key="1">
    <citation type="journal article" date="2021" name="Commun. Biol.">
        <title>The genome of Shorea leprosula (Dipterocarpaceae) highlights the ecological relevance of drought in aseasonal tropical rainforests.</title>
        <authorList>
            <person name="Ng K.K.S."/>
            <person name="Kobayashi M.J."/>
            <person name="Fawcett J.A."/>
            <person name="Hatakeyama M."/>
            <person name="Paape T."/>
            <person name="Ng C.H."/>
            <person name="Ang C.C."/>
            <person name="Tnah L.H."/>
            <person name="Lee C.T."/>
            <person name="Nishiyama T."/>
            <person name="Sese J."/>
            <person name="O'Brien M.J."/>
            <person name="Copetti D."/>
            <person name="Mohd Noor M.I."/>
            <person name="Ong R.C."/>
            <person name="Putra M."/>
            <person name="Sireger I.Z."/>
            <person name="Indrioko S."/>
            <person name="Kosugi Y."/>
            <person name="Izuno A."/>
            <person name="Isagi Y."/>
            <person name="Lee S.L."/>
            <person name="Shimizu K.K."/>
        </authorList>
    </citation>
    <scope>NUCLEOTIDE SEQUENCE [LARGE SCALE GENOMIC DNA]</scope>
    <source>
        <strain evidence="1">214</strain>
    </source>
</reference>
<name>A0AAV5LLG4_9ROSI</name>
<organism evidence="1 2">
    <name type="scientific">Rubroshorea leprosula</name>
    <dbReference type="NCBI Taxonomy" id="152421"/>
    <lineage>
        <taxon>Eukaryota</taxon>
        <taxon>Viridiplantae</taxon>
        <taxon>Streptophyta</taxon>
        <taxon>Embryophyta</taxon>
        <taxon>Tracheophyta</taxon>
        <taxon>Spermatophyta</taxon>
        <taxon>Magnoliopsida</taxon>
        <taxon>eudicotyledons</taxon>
        <taxon>Gunneridae</taxon>
        <taxon>Pentapetalae</taxon>
        <taxon>rosids</taxon>
        <taxon>malvids</taxon>
        <taxon>Malvales</taxon>
        <taxon>Dipterocarpaceae</taxon>
        <taxon>Rubroshorea</taxon>
    </lineage>
</organism>